<feature type="domain" description="EamA" evidence="7">
    <location>
        <begin position="163"/>
        <end position="296"/>
    </location>
</feature>
<dbReference type="KEGG" id="cmr:Cycma_1418"/>
<evidence type="ECO:0000256" key="3">
    <source>
        <dbReference type="ARBA" id="ARBA00022692"/>
    </source>
</evidence>
<evidence type="ECO:0000313" key="8">
    <source>
        <dbReference type="EMBL" id="AEL25187.1"/>
    </source>
</evidence>
<protein>
    <recommendedName>
        <fullName evidence="7">EamA domain-containing protein</fullName>
    </recommendedName>
</protein>
<feature type="transmembrane region" description="Helical" evidence="6">
    <location>
        <begin position="190"/>
        <end position="210"/>
    </location>
</feature>
<feature type="transmembrane region" description="Helical" evidence="6">
    <location>
        <begin position="99"/>
        <end position="121"/>
    </location>
</feature>
<feature type="transmembrane region" description="Helical" evidence="6">
    <location>
        <begin position="251"/>
        <end position="274"/>
    </location>
</feature>
<dbReference type="PANTHER" id="PTHR32322:SF2">
    <property type="entry name" value="EAMA DOMAIN-CONTAINING PROTEIN"/>
    <property type="match status" value="1"/>
</dbReference>
<reference evidence="9" key="1">
    <citation type="submission" date="2011-07" db="EMBL/GenBank/DDBJ databases">
        <title>The complete genome of Cyclobacterium marinum DSM 745.</title>
        <authorList>
            <person name="Lucas S."/>
            <person name="Han J."/>
            <person name="Lapidus A."/>
            <person name="Bruce D."/>
            <person name="Goodwin L."/>
            <person name="Pitluck S."/>
            <person name="Peters L."/>
            <person name="Kyrpides N."/>
            <person name="Mavromatis K."/>
            <person name="Ivanova N."/>
            <person name="Ovchinnikova G."/>
            <person name="Chertkov O."/>
            <person name="Detter J.C."/>
            <person name="Tapia R."/>
            <person name="Han C."/>
            <person name="Land M."/>
            <person name="Hauser L."/>
            <person name="Markowitz V."/>
            <person name="Cheng J.-F."/>
            <person name="Hugenholtz P."/>
            <person name="Woyke T."/>
            <person name="Wu D."/>
            <person name="Tindall B."/>
            <person name="Schuetze A."/>
            <person name="Brambilla E."/>
            <person name="Klenk H.-P."/>
            <person name="Eisen J.A."/>
        </authorList>
    </citation>
    <scope>NUCLEOTIDE SEQUENCE [LARGE SCALE GENOMIC DNA]</scope>
    <source>
        <strain evidence="9">ATCC 25205 / DSM 745 / LMG 13164 / NCIMB 1802</strain>
    </source>
</reference>
<feature type="transmembrane region" description="Helical" evidence="6">
    <location>
        <begin position="158"/>
        <end position="178"/>
    </location>
</feature>
<feature type="transmembrane region" description="Helical" evidence="6">
    <location>
        <begin position="222"/>
        <end position="244"/>
    </location>
</feature>
<proteinExistence type="inferred from homology"/>
<keyword evidence="4 6" id="KW-1133">Transmembrane helix</keyword>
<comment type="similarity">
    <text evidence="2">Belongs to the EamA transporter family.</text>
</comment>
<dbReference type="eggNOG" id="COG0697">
    <property type="taxonomic scope" value="Bacteria"/>
</dbReference>
<evidence type="ECO:0000256" key="4">
    <source>
        <dbReference type="ARBA" id="ARBA00022989"/>
    </source>
</evidence>
<keyword evidence="9" id="KW-1185">Reference proteome</keyword>
<evidence type="ECO:0000259" key="7">
    <source>
        <dbReference type="Pfam" id="PF00892"/>
    </source>
</evidence>
<gene>
    <name evidence="8" type="ordered locus">Cycma_1418</name>
</gene>
<evidence type="ECO:0000256" key="6">
    <source>
        <dbReference type="SAM" id="Phobius"/>
    </source>
</evidence>
<dbReference type="GO" id="GO:0016020">
    <property type="term" value="C:membrane"/>
    <property type="evidence" value="ECO:0007669"/>
    <property type="project" value="UniProtKB-SubCell"/>
</dbReference>
<feature type="transmembrane region" description="Helical" evidence="6">
    <location>
        <begin position="12"/>
        <end position="32"/>
    </location>
</feature>
<evidence type="ECO:0000256" key="5">
    <source>
        <dbReference type="ARBA" id="ARBA00023136"/>
    </source>
</evidence>
<dbReference type="InterPro" id="IPR037185">
    <property type="entry name" value="EmrE-like"/>
</dbReference>
<dbReference type="HOGENOM" id="CLU_033863_5_2_10"/>
<dbReference type="SUPFAM" id="SSF103481">
    <property type="entry name" value="Multidrug resistance efflux transporter EmrE"/>
    <property type="match status" value="2"/>
</dbReference>
<feature type="transmembrane region" description="Helical" evidence="6">
    <location>
        <begin position="73"/>
        <end position="93"/>
    </location>
</feature>
<sequence>MPVAIEIQNQKAKHWAMLLLLALIWGSSFILIKKSLEVYSPGEVGAFRILSAALVLLPLGISKVKHLTQSQLGYLFCIGLLGSFIPAFLFATAQTQLSSSLAGVINALTPLMVGVIGALLFKTKISKQNAIGLIIALFGVCILVLAGNSGSPDIFRQFNLYGLLVVLAAVCYGFNVNIIKYKIKELKPTLITAISLIMVLPIAAIYLFGFTQFSFKLIHADGAWQAAGYIAFLGAVGTAAALVLFNSIVKLVTPVFASSVTYIIPLVAIFWGVLDGESLFPLHYLGIFAVVVGVWIGNRKTKL</sequence>
<comment type="subcellular location">
    <subcellularLocation>
        <location evidence="1">Membrane</location>
        <topology evidence="1">Multi-pass membrane protein</topology>
    </subcellularLocation>
</comment>
<name>G0J2B3_CYCMS</name>
<accession>G0J2B3</accession>
<evidence type="ECO:0000256" key="2">
    <source>
        <dbReference type="ARBA" id="ARBA00007362"/>
    </source>
</evidence>
<organism evidence="8 9">
    <name type="scientific">Cyclobacterium marinum (strain ATCC 25205 / DSM 745 / LMG 13164 / NCIMB 1802)</name>
    <name type="common">Flectobacillus marinus</name>
    <dbReference type="NCBI Taxonomy" id="880070"/>
    <lineage>
        <taxon>Bacteria</taxon>
        <taxon>Pseudomonadati</taxon>
        <taxon>Bacteroidota</taxon>
        <taxon>Cytophagia</taxon>
        <taxon>Cytophagales</taxon>
        <taxon>Cyclobacteriaceae</taxon>
        <taxon>Cyclobacterium</taxon>
    </lineage>
</organism>
<dbReference type="AlphaFoldDB" id="G0J2B3"/>
<keyword evidence="5 6" id="KW-0472">Membrane</keyword>
<dbReference type="EMBL" id="CP002955">
    <property type="protein sequence ID" value="AEL25187.1"/>
    <property type="molecule type" value="Genomic_DNA"/>
</dbReference>
<dbReference type="Proteomes" id="UP000001635">
    <property type="component" value="Chromosome"/>
</dbReference>
<dbReference type="InterPro" id="IPR000620">
    <property type="entry name" value="EamA_dom"/>
</dbReference>
<keyword evidence="3 6" id="KW-0812">Transmembrane</keyword>
<feature type="domain" description="EamA" evidence="7">
    <location>
        <begin position="17"/>
        <end position="144"/>
    </location>
</feature>
<feature type="transmembrane region" description="Helical" evidence="6">
    <location>
        <begin position="280"/>
        <end position="297"/>
    </location>
</feature>
<dbReference type="STRING" id="880070.Cycma_1418"/>
<dbReference type="Pfam" id="PF00892">
    <property type="entry name" value="EamA"/>
    <property type="match status" value="2"/>
</dbReference>
<feature type="transmembrane region" description="Helical" evidence="6">
    <location>
        <begin position="128"/>
        <end position="146"/>
    </location>
</feature>
<dbReference type="PANTHER" id="PTHR32322">
    <property type="entry name" value="INNER MEMBRANE TRANSPORTER"/>
    <property type="match status" value="1"/>
</dbReference>
<evidence type="ECO:0000256" key="1">
    <source>
        <dbReference type="ARBA" id="ARBA00004141"/>
    </source>
</evidence>
<evidence type="ECO:0000313" key="9">
    <source>
        <dbReference type="Proteomes" id="UP000001635"/>
    </source>
</evidence>
<dbReference type="InterPro" id="IPR050638">
    <property type="entry name" value="AA-Vitamin_Transporters"/>
</dbReference>